<evidence type="ECO:0000313" key="1">
    <source>
        <dbReference type="EMBL" id="QKF93621.1"/>
    </source>
</evidence>
<gene>
    <name evidence="1" type="ORF">Fadolivirus_1_163</name>
</gene>
<dbReference type="InterPro" id="IPR037129">
    <property type="entry name" value="XPA_sf"/>
</dbReference>
<dbReference type="EMBL" id="MT418680">
    <property type="protein sequence ID" value="QKF93621.1"/>
    <property type="molecule type" value="Genomic_DNA"/>
</dbReference>
<name>A0A7D3R0G1_9VIRU</name>
<dbReference type="Gene3D" id="3.90.530.10">
    <property type="entry name" value="XPA C-terminal domain"/>
    <property type="match status" value="1"/>
</dbReference>
<dbReference type="Proteomes" id="UP001162001">
    <property type="component" value="Segment"/>
</dbReference>
<reference evidence="1 2" key="1">
    <citation type="submission" date="2020-04" db="EMBL/GenBank/DDBJ databases">
        <title>Advantages and limits of metagenomic assembly and binning of a giant virus.</title>
        <authorList>
            <person name="Schulz F."/>
            <person name="Andreani J."/>
            <person name="Francis R."/>
            <person name="Boudjemaa H."/>
            <person name="Bou Khalil J.Y."/>
            <person name="Lee J."/>
            <person name="La Scola B."/>
            <person name="Woyke T."/>
        </authorList>
    </citation>
    <scope>NUCLEOTIDE SEQUENCE [LARGE SCALE GENOMIC DNA]</scope>
    <source>
        <strain evidence="1 2">FV1/VV64</strain>
    </source>
</reference>
<sequence length="267" mass="32237">MSYDYNENPEYCENCNTIMNLSVFDNDLKDKYYLFCKKCIKDMKICSKSKCKKIFLFNDLDLKNLKKIYIDTNSAHQFYLFSDVEQLIINKYESIDVLDKLIKQRHQEKQKRNNKIINQKIEREKKLKELFIVNKLEYKNYGDCYSYIHYGEPSLEQVLENELNKLKIKNQRRILLANELYKLHIPLDENLKSCYEFINNLSSKELHDVVRCIEVEYFLKNNTNYMELSKIHGHAIAQEMAIREYAQNQKLPKNIDNKYNRIKLEFE</sequence>
<organism evidence="1 2">
    <name type="scientific">Fadolivirus FV1/VV64</name>
    <dbReference type="NCBI Taxonomy" id="3070911"/>
    <lineage>
        <taxon>Viruses</taxon>
        <taxon>Varidnaviria</taxon>
        <taxon>Bamfordvirae</taxon>
        <taxon>Nucleocytoviricota</taxon>
        <taxon>Megaviricetes</taxon>
        <taxon>Imitervirales</taxon>
        <taxon>Mimiviridae</taxon>
        <taxon>Klosneuvirinae</taxon>
        <taxon>Fadolivirus</taxon>
        <taxon>Fadolivirus algeromassiliense</taxon>
    </lineage>
</organism>
<protein>
    <submittedName>
        <fullName evidence="1">XPA domain-containing protein</fullName>
    </submittedName>
</protein>
<evidence type="ECO:0000313" key="2">
    <source>
        <dbReference type="Proteomes" id="UP001162001"/>
    </source>
</evidence>
<accession>A0A7D3R0G1</accession>
<proteinExistence type="predicted"/>
<keyword evidence="2" id="KW-1185">Reference proteome</keyword>